<protein>
    <recommendedName>
        <fullName evidence="3">Cytidyltransferase-like domain-containing protein</fullName>
    </recommendedName>
</protein>
<organism evidence="1 2">
    <name type="scientific">Thalassiosira oceanica</name>
    <name type="common">Marine diatom</name>
    <dbReference type="NCBI Taxonomy" id="159749"/>
    <lineage>
        <taxon>Eukaryota</taxon>
        <taxon>Sar</taxon>
        <taxon>Stramenopiles</taxon>
        <taxon>Ochrophyta</taxon>
        <taxon>Bacillariophyta</taxon>
        <taxon>Coscinodiscophyceae</taxon>
        <taxon>Thalassiosirophycidae</taxon>
        <taxon>Thalassiosirales</taxon>
        <taxon>Thalassiosiraceae</taxon>
        <taxon>Thalassiosira</taxon>
    </lineage>
</organism>
<dbReference type="PANTHER" id="PTHR31285">
    <property type="entry name" value="NICOTINAMIDE MONONUCLEOTIDE ADENYLYLTRANSFERASE"/>
    <property type="match status" value="1"/>
</dbReference>
<dbReference type="EMBL" id="AGNL01015446">
    <property type="protein sequence ID" value="EJK65811.1"/>
    <property type="molecule type" value="Genomic_DNA"/>
</dbReference>
<sequence length="463" mass="49950">MRQTRNLAARLVEGSGGDVSSLQPMNLVVAVAGGGSSAASSIASTPGASSILLESVVTYDRRSYAEFVSANLEGKSNGSWLQKLDGSTCKDGDSSFSFCSSQSALLLSRSALSRSLQLTSSFQSTANCIGVGCTSSLVGKVSVEGDDIGKRKGRKSRAYIAVSDVLHGTTVFDIELDGSNLIVDGEEVLGSRRDRVEEDAVVSNLVLLALIRARENLRPSFKIMEEALGRKDDRIEVRTLDDFPQKTPADGATEISGGNADAVAILPTRGGMLSLFSDDNIRFPRDVIIVPGSFNPPHQGHVGLANAAVKAIKKRNRKRLSEFPDSFSSTTIINSMWNKLSTESGSVPSVFFEMSVTNADKPPLDSAEVQRRVDSFRNISNANMPDDWAILLTNAPLFSQKTVILDNFIKSYGQSPTKMTFVLGADTMVRILNPKYYGNDRDNMIAELEDMMQKGVHFVVGGR</sequence>
<dbReference type="Gene3D" id="3.40.50.620">
    <property type="entry name" value="HUPs"/>
    <property type="match status" value="1"/>
</dbReference>
<proteinExistence type="predicted"/>
<dbReference type="InterPro" id="IPR014729">
    <property type="entry name" value="Rossmann-like_a/b/a_fold"/>
</dbReference>
<dbReference type="eggNOG" id="ENOG502QTA1">
    <property type="taxonomic scope" value="Eukaryota"/>
</dbReference>
<dbReference type="OrthoDB" id="5591297at2759"/>
<keyword evidence="2" id="KW-1185">Reference proteome</keyword>
<name>K0SXR6_THAOC</name>
<accession>K0SXR6</accession>
<dbReference type="GO" id="GO:0005737">
    <property type="term" value="C:cytoplasm"/>
    <property type="evidence" value="ECO:0007669"/>
    <property type="project" value="TreeGrafter"/>
</dbReference>
<evidence type="ECO:0000313" key="2">
    <source>
        <dbReference type="Proteomes" id="UP000266841"/>
    </source>
</evidence>
<feature type="non-terminal residue" evidence="1">
    <location>
        <position position="463"/>
    </location>
</feature>
<dbReference type="SUPFAM" id="SSF52374">
    <property type="entry name" value="Nucleotidylyl transferase"/>
    <property type="match status" value="1"/>
</dbReference>
<gene>
    <name evidence="1" type="ORF">THAOC_13292</name>
</gene>
<dbReference type="GO" id="GO:0016887">
    <property type="term" value="F:ATP hydrolysis activity"/>
    <property type="evidence" value="ECO:0007669"/>
    <property type="project" value="TreeGrafter"/>
</dbReference>
<dbReference type="Proteomes" id="UP000266841">
    <property type="component" value="Unassembled WGS sequence"/>
</dbReference>
<evidence type="ECO:0008006" key="3">
    <source>
        <dbReference type="Google" id="ProtNLM"/>
    </source>
</evidence>
<dbReference type="AlphaFoldDB" id="K0SXR6"/>
<evidence type="ECO:0000313" key="1">
    <source>
        <dbReference type="EMBL" id="EJK65811.1"/>
    </source>
</evidence>
<dbReference type="GO" id="GO:0000309">
    <property type="term" value="F:nicotinamide-nucleotide adenylyltransferase activity"/>
    <property type="evidence" value="ECO:0007669"/>
    <property type="project" value="TreeGrafter"/>
</dbReference>
<comment type="caution">
    <text evidence="1">The sequence shown here is derived from an EMBL/GenBank/DDBJ whole genome shotgun (WGS) entry which is preliminary data.</text>
</comment>
<dbReference type="PANTHER" id="PTHR31285:SF0">
    <property type="entry name" value="NICOTINAMIDE MONONUCLEOTIDE ADENYLYLTRANSFERASE"/>
    <property type="match status" value="1"/>
</dbReference>
<dbReference type="GO" id="GO:0005634">
    <property type="term" value="C:nucleus"/>
    <property type="evidence" value="ECO:0007669"/>
    <property type="project" value="TreeGrafter"/>
</dbReference>
<reference evidence="1 2" key="1">
    <citation type="journal article" date="2012" name="Genome Biol.">
        <title>Genome and low-iron response of an oceanic diatom adapted to chronic iron limitation.</title>
        <authorList>
            <person name="Lommer M."/>
            <person name="Specht M."/>
            <person name="Roy A.S."/>
            <person name="Kraemer L."/>
            <person name="Andreson R."/>
            <person name="Gutowska M.A."/>
            <person name="Wolf J."/>
            <person name="Bergner S.V."/>
            <person name="Schilhabel M.B."/>
            <person name="Klostermeier U.C."/>
            <person name="Beiko R.G."/>
            <person name="Rosenstiel P."/>
            <person name="Hippler M."/>
            <person name="Laroche J."/>
        </authorList>
    </citation>
    <scope>NUCLEOTIDE SEQUENCE [LARGE SCALE GENOMIC DNA]</scope>
    <source>
        <strain evidence="1 2">CCMP1005</strain>
    </source>
</reference>